<reference evidence="1 2" key="1">
    <citation type="submission" date="2018-10" db="EMBL/GenBank/DDBJ databases">
        <title>Genomic Encyclopedia of Type Strains, Phase IV (KMG-IV): sequencing the most valuable type-strain genomes for metagenomic binning, comparative biology and taxonomic classification.</title>
        <authorList>
            <person name="Goeker M."/>
        </authorList>
    </citation>
    <scope>NUCLEOTIDE SEQUENCE [LARGE SCALE GENOMIC DNA]</scope>
    <source>
        <strain evidence="1 2">DSM 12769</strain>
    </source>
</reference>
<dbReference type="EMBL" id="RCDA01000001">
    <property type="protein sequence ID" value="RLK51082.1"/>
    <property type="molecule type" value="Genomic_DNA"/>
</dbReference>
<keyword evidence="2" id="KW-1185">Reference proteome</keyword>
<dbReference type="AlphaFoldDB" id="A0A498C5Z1"/>
<evidence type="ECO:0000313" key="2">
    <source>
        <dbReference type="Proteomes" id="UP000275461"/>
    </source>
</evidence>
<proteinExistence type="predicted"/>
<sequence length="185" mass="20718">MTIACLGWGSLVWDPRELAIQRQWYDDGPLIHVEFVRQSQDGRITLVLVQTESPVRSLWAVMDAADLASAKRELRKREGIPEKNEEKHIGAWSVGDPSPALIPGLAEWAVGHGIAHVVWTNLPPKFNGEETTPSAEQIVKYLASLTGAQREVAERYVRSAPKQIDTGYRRRIEAALQWTARDAVQ</sequence>
<organism evidence="1 2">
    <name type="scientific">Alkalispirillum mobile</name>
    <dbReference type="NCBI Taxonomy" id="85925"/>
    <lineage>
        <taxon>Bacteria</taxon>
        <taxon>Pseudomonadati</taxon>
        <taxon>Pseudomonadota</taxon>
        <taxon>Gammaproteobacteria</taxon>
        <taxon>Chromatiales</taxon>
        <taxon>Ectothiorhodospiraceae</taxon>
        <taxon>Alkalispirillum</taxon>
    </lineage>
</organism>
<accession>A0A498C5Z1</accession>
<dbReference type="OrthoDB" id="262743at2"/>
<evidence type="ECO:0000313" key="1">
    <source>
        <dbReference type="EMBL" id="RLK51082.1"/>
    </source>
</evidence>
<dbReference type="Proteomes" id="UP000275461">
    <property type="component" value="Unassembled WGS sequence"/>
</dbReference>
<dbReference type="RefSeq" id="WP_147436942.1">
    <property type="nucleotide sequence ID" value="NZ_RCDA01000001.1"/>
</dbReference>
<comment type="caution">
    <text evidence="1">The sequence shown here is derived from an EMBL/GenBank/DDBJ whole genome shotgun (WGS) entry which is preliminary data.</text>
</comment>
<protein>
    <submittedName>
        <fullName evidence="1">Uncharacterized protein</fullName>
    </submittedName>
</protein>
<gene>
    <name evidence="1" type="ORF">DFR31_0998</name>
</gene>
<name>A0A498C5Z1_9GAMM</name>